<dbReference type="EMBL" id="LROM01000072">
    <property type="protein sequence ID" value="OFA03501.1"/>
    <property type="molecule type" value="Genomic_DNA"/>
</dbReference>
<dbReference type="PRINTS" id="PR00133">
    <property type="entry name" value="GLHYDRLASE3"/>
</dbReference>
<proteinExistence type="inferred from homology"/>
<comment type="caution">
    <text evidence="5">The sequence shown here is derived from an EMBL/GenBank/DDBJ whole genome shotgun (WGS) entry which is preliminary data.</text>
</comment>
<evidence type="ECO:0000256" key="2">
    <source>
        <dbReference type="ARBA" id="ARBA00022801"/>
    </source>
</evidence>
<organism evidence="5 6">
    <name type="scientific">Duganella phyllosphaerae</name>
    <dbReference type="NCBI Taxonomy" id="762836"/>
    <lineage>
        <taxon>Bacteria</taxon>
        <taxon>Pseudomonadati</taxon>
        <taxon>Pseudomonadota</taxon>
        <taxon>Betaproteobacteria</taxon>
        <taxon>Burkholderiales</taxon>
        <taxon>Oxalobacteraceae</taxon>
        <taxon>Telluria group</taxon>
        <taxon>Duganella</taxon>
    </lineage>
</organism>
<evidence type="ECO:0000256" key="1">
    <source>
        <dbReference type="ARBA" id="ARBA00005336"/>
    </source>
</evidence>
<feature type="domain" description="Fibronectin type III-like" evidence="4">
    <location>
        <begin position="658"/>
        <end position="727"/>
    </location>
</feature>
<name>A0A1E7WUP0_9BURK</name>
<sequence>MKKRLWLSLALAYPLMMTGAAHAAADTNRPWLDAKQSPDARAEQLVKAMTLDEKIQTVFGYFSTDFESKQYIAPKEGRKDSAGFVPGIERLGLPSQWQADAGMGVATQAASKSPVERTSLPSGLSTTATWDRKLAFAGGHMIGSEARMSGFNIMLAGSVNLMREPRNGRNFEYGGEDPLLAGVMVGEQIRGIQSNHMVSTLKHFAFNDQETNRFHINVKIDDAAGRMSDLLALQFATEVGDPGSVMCAYNRVNGPYACESDYLLNEVLKKDWGFKGYVMSDWGATHSTIPAAMAGLDQQSGHPFDKSAYFNEALKEAVVNGHVPQSRLDDMVKRITRTMFAHGLAEHPVKAAATRDAGIDFAANGKISQTGSEEGMVLLKNSGDILPLASTVRTIAIIGGHANVGVLSGGGSAQVYPIGLSPVPNEGPQYFPGPMVYHRSSPMQELASRTKAKISYADGKDVKAAAKLAASSDLVIVFGNQWTAESIDAPDLNLPNKQDDLIAAVAKANGKTVVVLQTGGPVVMPWLKNVAAVLEAWYPGTNGGAAIARVLTGEVNPSGRLPATFPASVAQLPRPVLDGDAVTKDENILNKLTTDYNIEGAAVGYKWFDLKGHKPLFPFGYGLSYTTFAMSDLAANKTGKGIEVTFSVKNTGKREGKTVGQVYISPAKGGWEAPKRLGGWDKLEVKAGATGKATVKVDPRLLAMYDSASKTWKIAPGEYVVTLAESAGAKPAATVKVSLDAQTMDIHGK</sequence>
<dbReference type="GO" id="GO:0008422">
    <property type="term" value="F:beta-glucosidase activity"/>
    <property type="evidence" value="ECO:0007669"/>
    <property type="project" value="UniProtKB-EC"/>
</dbReference>
<accession>A0A1E7WUP0</accession>
<dbReference type="GO" id="GO:0005975">
    <property type="term" value="P:carbohydrate metabolic process"/>
    <property type="evidence" value="ECO:0007669"/>
    <property type="project" value="InterPro"/>
</dbReference>
<dbReference type="PATRIC" id="fig|762836.4.peg.1955"/>
<dbReference type="InterPro" id="IPR017853">
    <property type="entry name" value="GH"/>
</dbReference>
<dbReference type="InterPro" id="IPR026891">
    <property type="entry name" value="Fn3-like"/>
</dbReference>
<gene>
    <name evidence="5" type="primary">bglB</name>
    <name evidence="5" type="ORF">DUPY_18830</name>
</gene>
<feature type="signal peptide" evidence="3">
    <location>
        <begin position="1"/>
        <end position="23"/>
    </location>
</feature>
<keyword evidence="2 5" id="KW-0378">Hydrolase</keyword>
<keyword evidence="5" id="KW-0326">Glycosidase</keyword>
<evidence type="ECO:0000259" key="4">
    <source>
        <dbReference type="SMART" id="SM01217"/>
    </source>
</evidence>
<dbReference type="EC" id="3.2.1.21" evidence="5"/>
<dbReference type="InterPro" id="IPR002772">
    <property type="entry name" value="Glyco_hydro_3_C"/>
</dbReference>
<dbReference type="InterPro" id="IPR001764">
    <property type="entry name" value="Glyco_hydro_3_N"/>
</dbReference>
<reference evidence="6" key="1">
    <citation type="journal article" date="2016" name="Front. Microbiol.">
        <title>Molecular Keys to the Janthinobacterium and Duganella spp. Interaction with the Plant Pathogen Fusarium graminearum.</title>
        <authorList>
            <person name="Haack F.S."/>
            <person name="Poehlein A."/>
            <person name="Kroger C."/>
            <person name="Voigt C.A."/>
            <person name="Piepenbring M."/>
            <person name="Bode H.B."/>
            <person name="Daniel R."/>
            <person name="Schafer W."/>
            <person name="Streit W.R."/>
        </authorList>
    </citation>
    <scope>NUCLEOTIDE SEQUENCE [LARGE SCALE GENOMIC DNA]</scope>
    <source>
        <strain evidence="6">T54</strain>
    </source>
</reference>
<protein>
    <submittedName>
        <fullName evidence="5">Thermostable beta-glucosidase B</fullName>
        <ecNumber evidence="5">3.2.1.21</ecNumber>
    </submittedName>
</protein>
<feature type="chain" id="PRO_5009207719" evidence="3">
    <location>
        <begin position="24"/>
        <end position="749"/>
    </location>
</feature>
<comment type="similarity">
    <text evidence="1">Belongs to the glycosyl hydrolase 3 family.</text>
</comment>
<dbReference type="SUPFAM" id="SSF51445">
    <property type="entry name" value="(Trans)glycosidases"/>
    <property type="match status" value="1"/>
</dbReference>
<dbReference type="Proteomes" id="UP000175989">
    <property type="component" value="Unassembled WGS sequence"/>
</dbReference>
<dbReference type="SUPFAM" id="SSF52279">
    <property type="entry name" value="Beta-D-glucan exohydrolase, C-terminal domain"/>
    <property type="match status" value="1"/>
</dbReference>
<evidence type="ECO:0000313" key="5">
    <source>
        <dbReference type="EMBL" id="OFA03501.1"/>
    </source>
</evidence>
<keyword evidence="6" id="KW-1185">Reference proteome</keyword>
<evidence type="ECO:0000313" key="6">
    <source>
        <dbReference type="Proteomes" id="UP000175989"/>
    </source>
</evidence>
<dbReference type="SMART" id="SM01217">
    <property type="entry name" value="Fn3_like"/>
    <property type="match status" value="1"/>
</dbReference>
<dbReference type="Gene3D" id="3.40.50.1700">
    <property type="entry name" value="Glycoside hydrolase family 3 C-terminal domain"/>
    <property type="match status" value="1"/>
</dbReference>
<evidence type="ECO:0000256" key="3">
    <source>
        <dbReference type="SAM" id="SignalP"/>
    </source>
</evidence>
<dbReference type="Pfam" id="PF01915">
    <property type="entry name" value="Glyco_hydro_3_C"/>
    <property type="match status" value="1"/>
</dbReference>
<dbReference type="PANTHER" id="PTHR42715:SF10">
    <property type="entry name" value="BETA-GLUCOSIDASE"/>
    <property type="match status" value="1"/>
</dbReference>
<dbReference type="InterPro" id="IPR036881">
    <property type="entry name" value="Glyco_hydro_3_C_sf"/>
</dbReference>
<dbReference type="PANTHER" id="PTHR42715">
    <property type="entry name" value="BETA-GLUCOSIDASE"/>
    <property type="match status" value="1"/>
</dbReference>
<dbReference type="Pfam" id="PF00933">
    <property type="entry name" value="Glyco_hydro_3"/>
    <property type="match status" value="1"/>
</dbReference>
<dbReference type="Gene3D" id="3.20.20.300">
    <property type="entry name" value="Glycoside hydrolase, family 3, N-terminal domain"/>
    <property type="match status" value="1"/>
</dbReference>
<keyword evidence="3" id="KW-0732">Signal</keyword>
<dbReference type="AlphaFoldDB" id="A0A1E7WUP0"/>
<dbReference type="Gene3D" id="2.60.40.10">
    <property type="entry name" value="Immunoglobulins"/>
    <property type="match status" value="1"/>
</dbReference>
<dbReference type="Pfam" id="PF14310">
    <property type="entry name" value="Fn3-like"/>
    <property type="match status" value="1"/>
</dbReference>
<dbReference type="InterPro" id="IPR036962">
    <property type="entry name" value="Glyco_hydro_3_N_sf"/>
</dbReference>
<dbReference type="InterPro" id="IPR013783">
    <property type="entry name" value="Ig-like_fold"/>
</dbReference>
<dbReference type="InterPro" id="IPR050288">
    <property type="entry name" value="Cellulose_deg_GH3"/>
</dbReference>